<dbReference type="InterPro" id="IPR050364">
    <property type="entry name" value="Cytochrome_P450_fung"/>
</dbReference>
<dbReference type="SUPFAM" id="SSF48264">
    <property type="entry name" value="Cytochrome P450"/>
    <property type="match status" value="1"/>
</dbReference>
<keyword evidence="11" id="KW-0503">Monooxygenase</keyword>
<dbReference type="Pfam" id="PF00067">
    <property type="entry name" value="p450"/>
    <property type="match status" value="1"/>
</dbReference>
<comment type="subcellular location">
    <subcellularLocation>
        <location evidence="2">Membrane</location>
    </subcellularLocation>
</comment>
<dbReference type="OrthoDB" id="2789670at2759"/>
<evidence type="ECO:0000256" key="4">
    <source>
        <dbReference type="ARBA" id="ARBA00010617"/>
    </source>
</evidence>
<proteinExistence type="inferred from homology"/>
<name>A0A1X6MPD0_9APHY</name>
<dbReference type="PRINTS" id="PR00463">
    <property type="entry name" value="EP450I"/>
</dbReference>
<dbReference type="GO" id="GO:0005506">
    <property type="term" value="F:iron ion binding"/>
    <property type="evidence" value="ECO:0007669"/>
    <property type="project" value="InterPro"/>
</dbReference>
<dbReference type="GO" id="GO:0020037">
    <property type="term" value="F:heme binding"/>
    <property type="evidence" value="ECO:0007669"/>
    <property type="project" value="InterPro"/>
</dbReference>
<evidence type="ECO:0000256" key="9">
    <source>
        <dbReference type="ARBA" id="ARBA00023002"/>
    </source>
</evidence>
<keyword evidence="12" id="KW-0472">Membrane</keyword>
<evidence type="ECO:0000256" key="10">
    <source>
        <dbReference type="ARBA" id="ARBA00023004"/>
    </source>
</evidence>
<dbReference type="Gene3D" id="1.10.630.10">
    <property type="entry name" value="Cytochrome P450"/>
    <property type="match status" value="1"/>
</dbReference>
<dbReference type="GeneID" id="36333215"/>
<comment type="cofactor">
    <cofactor evidence="1 13">
        <name>heme</name>
        <dbReference type="ChEBI" id="CHEBI:30413"/>
    </cofactor>
</comment>
<dbReference type="PRINTS" id="PR00385">
    <property type="entry name" value="P450"/>
</dbReference>
<dbReference type="STRING" id="670580.A0A1X6MPD0"/>
<evidence type="ECO:0000313" key="15">
    <source>
        <dbReference type="Proteomes" id="UP000194127"/>
    </source>
</evidence>
<evidence type="ECO:0000256" key="6">
    <source>
        <dbReference type="ARBA" id="ARBA00022692"/>
    </source>
</evidence>
<evidence type="ECO:0000256" key="7">
    <source>
        <dbReference type="ARBA" id="ARBA00022723"/>
    </source>
</evidence>
<comment type="pathway">
    <text evidence="3">Secondary metabolite biosynthesis.</text>
</comment>
<evidence type="ECO:0000256" key="8">
    <source>
        <dbReference type="ARBA" id="ARBA00022989"/>
    </source>
</evidence>
<keyword evidence="9" id="KW-0560">Oxidoreductase</keyword>
<keyword evidence="8" id="KW-1133">Transmembrane helix</keyword>
<accession>A0A1X6MPD0</accession>
<dbReference type="EMBL" id="KZ110606">
    <property type="protein sequence ID" value="OSX57993.1"/>
    <property type="molecule type" value="Genomic_DNA"/>
</dbReference>
<keyword evidence="15" id="KW-1185">Reference proteome</keyword>
<evidence type="ECO:0000256" key="5">
    <source>
        <dbReference type="ARBA" id="ARBA00022617"/>
    </source>
</evidence>
<dbReference type="RefSeq" id="XP_024334787.1">
    <property type="nucleotide sequence ID" value="XM_024488266.1"/>
</dbReference>
<feature type="binding site" description="axial binding residue" evidence="13">
    <location>
        <position position="461"/>
    </location>
    <ligand>
        <name>heme</name>
        <dbReference type="ChEBI" id="CHEBI:30413"/>
    </ligand>
    <ligandPart>
        <name>Fe</name>
        <dbReference type="ChEBI" id="CHEBI:18248"/>
    </ligandPart>
</feature>
<dbReference type="GO" id="GO:0016705">
    <property type="term" value="F:oxidoreductase activity, acting on paired donors, with incorporation or reduction of molecular oxygen"/>
    <property type="evidence" value="ECO:0007669"/>
    <property type="project" value="InterPro"/>
</dbReference>
<dbReference type="GO" id="GO:0016020">
    <property type="term" value="C:membrane"/>
    <property type="evidence" value="ECO:0007669"/>
    <property type="project" value="UniProtKB-SubCell"/>
</dbReference>
<dbReference type="Proteomes" id="UP000194127">
    <property type="component" value="Unassembled WGS sequence"/>
</dbReference>
<evidence type="ECO:0008006" key="16">
    <source>
        <dbReference type="Google" id="ProtNLM"/>
    </source>
</evidence>
<keyword evidence="5 13" id="KW-0349">Heme</keyword>
<dbReference type="InterPro" id="IPR036396">
    <property type="entry name" value="Cyt_P450_sf"/>
</dbReference>
<dbReference type="AlphaFoldDB" id="A0A1X6MPD0"/>
<dbReference type="InterPro" id="IPR001128">
    <property type="entry name" value="Cyt_P450"/>
</dbReference>
<protein>
    <recommendedName>
        <fullName evidence="16">Cytochrome P450</fullName>
    </recommendedName>
</protein>
<reference evidence="14 15" key="1">
    <citation type="submission" date="2017-04" db="EMBL/GenBank/DDBJ databases">
        <title>Genome Sequence of the Model Brown-Rot Fungus Postia placenta SB12.</title>
        <authorList>
            <consortium name="DOE Joint Genome Institute"/>
            <person name="Gaskell J."/>
            <person name="Kersten P."/>
            <person name="Larrondo L.F."/>
            <person name="Canessa P."/>
            <person name="Martinez D."/>
            <person name="Hibbett D."/>
            <person name="Schmoll M."/>
            <person name="Kubicek C.P."/>
            <person name="Martinez A.T."/>
            <person name="Yadav J."/>
            <person name="Master E."/>
            <person name="Magnuson J.K."/>
            <person name="James T."/>
            <person name="Yaver D."/>
            <person name="Berka R."/>
            <person name="Labutti K."/>
            <person name="Lipzen A."/>
            <person name="Aerts A."/>
            <person name="Barry K."/>
            <person name="Henrissat B."/>
            <person name="Blanchette R."/>
            <person name="Grigoriev I."/>
            <person name="Cullen D."/>
        </authorList>
    </citation>
    <scope>NUCLEOTIDE SEQUENCE [LARGE SCALE GENOMIC DNA]</scope>
    <source>
        <strain evidence="14 15">MAD-698-R-SB12</strain>
    </source>
</reference>
<organism evidence="14 15">
    <name type="scientific">Postia placenta MAD-698-R-SB12</name>
    <dbReference type="NCBI Taxonomy" id="670580"/>
    <lineage>
        <taxon>Eukaryota</taxon>
        <taxon>Fungi</taxon>
        <taxon>Dikarya</taxon>
        <taxon>Basidiomycota</taxon>
        <taxon>Agaricomycotina</taxon>
        <taxon>Agaricomycetes</taxon>
        <taxon>Polyporales</taxon>
        <taxon>Adustoporiaceae</taxon>
        <taxon>Rhodonia</taxon>
    </lineage>
</organism>
<evidence type="ECO:0000256" key="12">
    <source>
        <dbReference type="ARBA" id="ARBA00023136"/>
    </source>
</evidence>
<dbReference type="GO" id="GO:0004497">
    <property type="term" value="F:monooxygenase activity"/>
    <property type="evidence" value="ECO:0007669"/>
    <property type="project" value="UniProtKB-KW"/>
</dbReference>
<dbReference type="CDD" id="cd11065">
    <property type="entry name" value="CYP64-like"/>
    <property type="match status" value="1"/>
</dbReference>
<evidence type="ECO:0000256" key="13">
    <source>
        <dbReference type="PIRSR" id="PIRSR602401-1"/>
    </source>
</evidence>
<keyword evidence="7 13" id="KW-0479">Metal-binding</keyword>
<dbReference type="PANTHER" id="PTHR46300:SF2">
    <property type="entry name" value="CYTOCHROME P450 MONOOXYGENASE ALNH-RELATED"/>
    <property type="match status" value="1"/>
</dbReference>
<dbReference type="PANTHER" id="PTHR46300">
    <property type="entry name" value="P450, PUTATIVE (EUROFUNG)-RELATED-RELATED"/>
    <property type="match status" value="1"/>
</dbReference>
<gene>
    <name evidence="14" type="ORF">POSPLADRAFT_1173992</name>
</gene>
<evidence type="ECO:0000256" key="3">
    <source>
        <dbReference type="ARBA" id="ARBA00005179"/>
    </source>
</evidence>
<evidence type="ECO:0000256" key="1">
    <source>
        <dbReference type="ARBA" id="ARBA00001971"/>
    </source>
</evidence>
<sequence>MNISLTSPLATLGEDYALSHIIPSTQGLLILAVAFALGARWVISRPKSKAPYPPGPRGLPLIGNLLQLDSECWHIFTEWKKTYGPIVYLNIGGQPVVVLNTHKVAGDLLDRRATNYSDRPRLIVAGETLTRGILLGLTRYGDVWRRMRRACHEALNVGIAGNYHHFQQTEAVLLAYGFMKEPEHWYNHLRRAAASTITSMVYDMPPLKSCTDPSIANINDMAARITKSAYPGTHLVEFFTFLEFFPKFLARWKREADQWYNRYTVGFEKSYNDIHDRVLKGEEQRQSFCATLAESESRHNLTRKEASWLAATMYVAGSETTASTLSWFVLCMCAFRDAQEKASAEIEEVVGRSRPPNFSDWDQMPYVRALIKEVLRWHCVDPLGLPHAAVQDDIYEGYFIPKGTICLANIWAMNRDPDIYGPDAHLFRPDRHLDEKGQLKASPADTKDEGHVSYGFGRRLCVGRHVANFSLFIDITTLLWALKLEPEKDAKGNFIEPDTVGIVNVGLVVHPVPFKIVTTPRFPEAAAMLSDMRDDVLQSVQY</sequence>
<evidence type="ECO:0000313" key="14">
    <source>
        <dbReference type="EMBL" id="OSX57993.1"/>
    </source>
</evidence>
<comment type="similarity">
    <text evidence="4">Belongs to the cytochrome P450 family.</text>
</comment>
<keyword evidence="10 13" id="KW-0408">Iron</keyword>
<evidence type="ECO:0000256" key="11">
    <source>
        <dbReference type="ARBA" id="ARBA00023033"/>
    </source>
</evidence>
<evidence type="ECO:0000256" key="2">
    <source>
        <dbReference type="ARBA" id="ARBA00004370"/>
    </source>
</evidence>
<dbReference type="InterPro" id="IPR002401">
    <property type="entry name" value="Cyt_P450_E_grp-I"/>
</dbReference>
<keyword evidence="6" id="KW-0812">Transmembrane</keyword>